<evidence type="ECO:0000313" key="1">
    <source>
        <dbReference type="EMBL" id="KAL2841371.1"/>
    </source>
</evidence>
<proteinExistence type="predicted"/>
<keyword evidence="2" id="KW-1185">Reference proteome</keyword>
<sequence length="92" mass="10823">MSRHFLLETELLDVPIDLLNTSEPFQNHIPFDLLPLFHSMRRQAWLETLHGIRPPLSTYWRFSRVRRPGPICSVGLRIFLLCLHSVLGLAYR</sequence>
<dbReference type="Proteomes" id="UP001610446">
    <property type="component" value="Unassembled WGS sequence"/>
</dbReference>
<accession>A0ABR4JMV5</accession>
<organism evidence="1 2">
    <name type="scientific">Aspergillus pseudoustus</name>
    <dbReference type="NCBI Taxonomy" id="1810923"/>
    <lineage>
        <taxon>Eukaryota</taxon>
        <taxon>Fungi</taxon>
        <taxon>Dikarya</taxon>
        <taxon>Ascomycota</taxon>
        <taxon>Pezizomycotina</taxon>
        <taxon>Eurotiomycetes</taxon>
        <taxon>Eurotiomycetidae</taxon>
        <taxon>Eurotiales</taxon>
        <taxon>Aspergillaceae</taxon>
        <taxon>Aspergillus</taxon>
        <taxon>Aspergillus subgen. Nidulantes</taxon>
    </lineage>
</organism>
<name>A0ABR4JMV5_9EURO</name>
<reference evidence="1 2" key="1">
    <citation type="submission" date="2024-07" db="EMBL/GenBank/DDBJ databases">
        <title>Section-level genome sequencing and comparative genomics of Aspergillus sections Usti and Cavernicolus.</title>
        <authorList>
            <consortium name="Lawrence Berkeley National Laboratory"/>
            <person name="Nybo J.L."/>
            <person name="Vesth T.C."/>
            <person name="Theobald S."/>
            <person name="Frisvad J.C."/>
            <person name="Larsen T.O."/>
            <person name="Kjaerboelling I."/>
            <person name="Rothschild-Mancinelli K."/>
            <person name="Lyhne E.K."/>
            <person name="Kogle M.E."/>
            <person name="Barry K."/>
            <person name="Clum A."/>
            <person name="Na H."/>
            <person name="Ledsgaard L."/>
            <person name="Lin J."/>
            <person name="Lipzen A."/>
            <person name="Kuo A."/>
            <person name="Riley R."/>
            <person name="Mondo S."/>
            <person name="Labutti K."/>
            <person name="Haridas S."/>
            <person name="Pangalinan J."/>
            <person name="Salamov A.A."/>
            <person name="Simmons B.A."/>
            <person name="Magnuson J.K."/>
            <person name="Chen J."/>
            <person name="Drula E."/>
            <person name="Henrissat B."/>
            <person name="Wiebenga A."/>
            <person name="Lubbers R.J."/>
            <person name="Gomes A.C."/>
            <person name="Makela M.R."/>
            <person name="Stajich J."/>
            <person name="Grigoriev I.V."/>
            <person name="Mortensen U.H."/>
            <person name="De Vries R.P."/>
            <person name="Baker S.E."/>
            <person name="Andersen M.R."/>
        </authorList>
    </citation>
    <scope>NUCLEOTIDE SEQUENCE [LARGE SCALE GENOMIC DNA]</scope>
    <source>
        <strain evidence="1 2">CBS 123904</strain>
    </source>
</reference>
<protein>
    <submittedName>
        <fullName evidence="1">Uncharacterized protein</fullName>
    </submittedName>
</protein>
<comment type="caution">
    <text evidence="1">The sequence shown here is derived from an EMBL/GenBank/DDBJ whole genome shotgun (WGS) entry which is preliminary data.</text>
</comment>
<dbReference type="EMBL" id="JBFXLU010000110">
    <property type="protein sequence ID" value="KAL2841371.1"/>
    <property type="molecule type" value="Genomic_DNA"/>
</dbReference>
<gene>
    <name evidence="1" type="ORF">BJY01DRAFT_11996</name>
</gene>
<evidence type="ECO:0000313" key="2">
    <source>
        <dbReference type="Proteomes" id="UP001610446"/>
    </source>
</evidence>